<evidence type="ECO:0000259" key="2">
    <source>
        <dbReference type="Pfam" id="PF01648"/>
    </source>
</evidence>
<proteinExistence type="predicted"/>
<dbReference type="SUPFAM" id="SSF56214">
    <property type="entry name" value="4'-phosphopantetheinyl transferase"/>
    <property type="match status" value="2"/>
</dbReference>
<dbReference type="Proteomes" id="UP000184603">
    <property type="component" value="Unassembled WGS sequence"/>
</dbReference>
<dbReference type="Pfam" id="PF01648">
    <property type="entry name" value="ACPS"/>
    <property type="match status" value="1"/>
</dbReference>
<dbReference type="STRING" id="1121416.SAMN02745220_04010"/>
<protein>
    <submittedName>
        <fullName evidence="3">4'-phosphopantetheinyl transferase EntD (Siderophore biosynthesis)</fullName>
    </submittedName>
</protein>
<reference evidence="3 4" key="1">
    <citation type="submission" date="2016-12" db="EMBL/GenBank/DDBJ databases">
        <authorList>
            <person name="Song W.-J."/>
            <person name="Kurnit D.M."/>
        </authorList>
    </citation>
    <scope>NUCLEOTIDE SEQUENCE [LARGE SCALE GENOMIC DNA]</scope>
    <source>
        <strain evidence="3 4">DSM 18488</strain>
    </source>
</reference>
<dbReference type="GO" id="GO:0008897">
    <property type="term" value="F:holo-[acyl-carrier-protein] synthase activity"/>
    <property type="evidence" value="ECO:0007669"/>
    <property type="project" value="InterPro"/>
</dbReference>
<gene>
    <name evidence="3" type="ORF">SAMN02745220_04010</name>
</gene>
<accession>A0A1M7YFQ3</accession>
<sequence>MFINIFPKILLGMIKRTFPRHRVQPVMLTIISPQKYLHQAGLTPIERQVLNDKEIATAESFSLEKRQNEWLTTRVCAKMAALQYHATITGSPISLSPREIYISNNQTGRPELDGTLTQELQSTDLSISHGAGFGLALIADSRCGIDIQEPRDSIIRVRDKFCTPEEEELLHHTLGELPERHYLTLLWTAKEAGKKALSHMRMPGFGELILTDLEPHTGGWAIHFLVSTRQFQGYPATLTVAAELYDGYSISICLSGELINA</sequence>
<dbReference type="GO" id="GO:0000287">
    <property type="term" value="F:magnesium ion binding"/>
    <property type="evidence" value="ECO:0007669"/>
    <property type="project" value="InterPro"/>
</dbReference>
<dbReference type="Gene3D" id="3.90.470.20">
    <property type="entry name" value="4'-phosphopantetheinyl transferase domain"/>
    <property type="match status" value="2"/>
</dbReference>
<keyword evidence="4" id="KW-1185">Reference proteome</keyword>
<evidence type="ECO:0000313" key="4">
    <source>
        <dbReference type="Proteomes" id="UP000184603"/>
    </source>
</evidence>
<evidence type="ECO:0000313" key="3">
    <source>
        <dbReference type="EMBL" id="SHO51443.1"/>
    </source>
</evidence>
<name>A0A1M7YFQ3_9BACT</name>
<evidence type="ECO:0000256" key="1">
    <source>
        <dbReference type="ARBA" id="ARBA00022679"/>
    </source>
</evidence>
<dbReference type="EMBL" id="FRFE01000025">
    <property type="protein sequence ID" value="SHO51443.1"/>
    <property type="molecule type" value="Genomic_DNA"/>
</dbReference>
<dbReference type="InterPro" id="IPR008278">
    <property type="entry name" value="4-PPantetheinyl_Trfase_dom"/>
</dbReference>
<dbReference type="InterPro" id="IPR037143">
    <property type="entry name" value="4-PPantetheinyl_Trfase_dom_sf"/>
</dbReference>
<dbReference type="AlphaFoldDB" id="A0A1M7YFQ3"/>
<keyword evidence="1 3" id="KW-0808">Transferase</keyword>
<feature type="domain" description="4'-phosphopantetheinyl transferase" evidence="2">
    <location>
        <begin position="143"/>
        <end position="231"/>
    </location>
</feature>
<organism evidence="3 4">
    <name type="scientific">Desulfopila aestuarii DSM 18488</name>
    <dbReference type="NCBI Taxonomy" id="1121416"/>
    <lineage>
        <taxon>Bacteria</taxon>
        <taxon>Pseudomonadati</taxon>
        <taxon>Thermodesulfobacteriota</taxon>
        <taxon>Desulfobulbia</taxon>
        <taxon>Desulfobulbales</taxon>
        <taxon>Desulfocapsaceae</taxon>
        <taxon>Desulfopila</taxon>
    </lineage>
</organism>